<dbReference type="Proteomes" id="UP000251314">
    <property type="component" value="Unassembled WGS sequence"/>
</dbReference>
<organism evidence="1 2">
    <name type="scientific">Phytophthora cactorum</name>
    <dbReference type="NCBI Taxonomy" id="29920"/>
    <lineage>
        <taxon>Eukaryota</taxon>
        <taxon>Sar</taxon>
        <taxon>Stramenopiles</taxon>
        <taxon>Oomycota</taxon>
        <taxon>Peronosporomycetes</taxon>
        <taxon>Peronosporales</taxon>
        <taxon>Peronosporaceae</taxon>
        <taxon>Phytophthora</taxon>
    </lineage>
</organism>
<dbReference type="InterPro" id="IPR012337">
    <property type="entry name" value="RNaseH-like_sf"/>
</dbReference>
<proteinExistence type="predicted"/>
<dbReference type="OrthoDB" id="100722at2759"/>
<keyword evidence="2" id="KW-1185">Reference proteome</keyword>
<accession>A0A329SWL5</accession>
<evidence type="ECO:0000313" key="2">
    <source>
        <dbReference type="Proteomes" id="UP000251314"/>
    </source>
</evidence>
<evidence type="ECO:0000313" key="1">
    <source>
        <dbReference type="EMBL" id="RAW41050.1"/>
    </source>
</evidence>
<dbReference type="EMBL" id="MJFZ01000037">
    <property type="protein sequence ID" value="RAW41050.1"/>
    <property type="molecule type" value="Genomic_DNA"/>
</dbReference>
<dbReference type="SUPFAM" id="SSF53098">
    <property type="entry name" value="Ribonuclease H-like"/>
    <property type="match status" value="1"/>
</dbReference>
<dbReference type="AlphaFoldDB" id="A0A329SWL5"/>
<protein>
    <submittedName>
        <fullName evidence="1">Uncharacterized protein</fullName>
    </submittedName>
</protein>
<comment type="caution">
    <text evidence="1">The sequence shown here is derived from an EMBL/GenBank/DDBJ whole genome shotgun (WGS) entry which is preliminary data.</text>
</comment>
<sequence>MDTNGQSVIYYVALDEELAIFLESDYSESISHDALYLAGDIRRVMSKYSFICFVAVVTDNTVANRLVWTTLPWLKDPEQNCRQLVRFLKKSQQLWYESCRLQMDSKTTLVLPIDTHWETIERCFKSIKSSETILHGFVNSRDFLRSGSKEQKAKRRHADDMKAFQKNSKPPSEVYRMFLQLPKIYAKVEMTIAEYGKIAWILDDRFNFIYVNVHGVAYLLDPAIWDVTWPKTRADRSTTS</sequence>
<reference evidence="1 2" key="1">
    <citation type="submission" date="2018-01" db="EMBL/GenBank/DDBJ databases">
        <title>Draft genome of the strawberry crown rot pathogen Phytophthora cactorum.</title>
        <authorList>
            <person name="Armitage A.D."/>
            <person name="Lysoe E."/>
            <person name="Nellist C.F."/>
            <person name="Harrison R.J."/>
            <person name="Brurberg M.B."/>
        </authorList>
    </citation>
    <scope>NUCLEOTIDE SEQUENCE [LARGE SCALE GENOMIC DNA]</scope>
    <source>
        <strain evidence="1 2">10300</strain>
    </source>
</reference>
<gene>
    <name evidence="1" type="ORF">PC110_g2756</name>
</gene>
<name>A0A329SWL5_9STRA</name>
<dbReference type="VEuPathDB" id="FungiDB:PC110_g2756"/>